<dbReference type="EMBL" id="JAGKHQ010000012">
    <property type="protein sequence ID" value="KAG7502969.1"/>
    <property type="molecule type" value="Genomic_DNA"/>
</dbReference>
<gene>
    <name evidence="2" type="ORF">JOB18_029234</name>
</gene>
<evidence type="ECO:0000313" key="3">
    <source>
        <dbReference type="Proteomes" id="UP000693946"/>
    </source>
</evidence>
<evidence type="ECO:0000313" key="2">
    <source>
        <dbReference type="EMBL" id="KAG7502969.1"/>
    </source>
</evidence>
<dbReference type="AlphaFoldDB" id="A0AAV6REY8"/>
<protein>
    <submittedName>
        <fullName evidence="2">Uncharacterized protein</fullName>
    </submittedName>
</protein>
<feature type="region of interest" description="Disordered" evidence="1">
    <location>
        <begin position="111"/>
        <end position="134"/>
    </location>
</feature>
<accession>A0AAV6REY8</accession>
<reference evidence="2 3" key="1">
    <citation type="journal article" date="2021" name="Sci. Rep.">
        <title>Chromosome anchoring in Senegalese sole (Solea senegalensis) reveals sex-associated markers and genome rearrangements in flatfish.</title>
        <authorList>
            <person name="Guerrero-Cozar I."/>
            <person name="Gomez-Garrido J."/>
            <person name="Berbel C."/>
            <person name="Martinez-Blanch J.F."/>
            <person name="Alioto T."/>
            <person name="Claros M.G."/>
            <person name="Gagnaire P.A."/>
            <person name="Manchado M."/>
        </authorList>
    </citation>
    <scope>NUCLEOTIDE SEQUENCE [LARGE SCALE GENOMIC DNA]</scope>
    <source>
        <strain evidence="2">Sse05_10M</strain>
    </source>
</reference>
<organism evidence="2 3">
    <name type="scientific">Solea senegalensis</name>
    <name type="common">Senegalese sole</name>
    <dbReference type="NCBI Taxonomy" id="28829"/>
    <lineage>
        <taxon>Eukaryota</taxon>
        <taxon>Metazoa</taxon>
        <taxon>Chordata</taxon>
        <taxon>Craniata</taxon>
        <taxon>Vertebrata</taxon>
        <taxon>Euteleostomi</taxon>
        <taxon>Actinopterygii</taxon>
        <taxon>Neopterygii</taxon>
        <taxon>Teleostei</taxon>
        <taxon>Neoteleostei</taxon>
        <taxon>Acanthomorphata</taxon>
        <taxon>Carangaria</taxon>
        <taxon>Pleuronectiformes</taxon>
        <taxon>Pleuronectoidei</taxon>
        <taxon>Soleidae</taxon>
        <taxon>Solea</taxon>
    </lineage>
</organism>
<dbReference type="Proteomes" id="UP000693946">
    <property type="component" value="Linkage Group LG2"/>
</dbReference>
<name>A0AAV6REY8_SOLSE</name>
<evidence type="ECO:0000256" key="1">
    <source>
        <dbReference type="SAM" id="MobiDB-lite"/>
    </source>
</evidence>
<sequence>MSSYAIMNENWMMASWVMVQSETEKSLKLMYQGTAVRHSESLTFNTESVSTGMPGRRQSPSLPRPQLENICGSRTDYNSNIVAIMEQSFAFFPGRKPVNLCRGPWGHHLQEPSDAPKLLKGDPSLQDTSAPLREDAVRENALAVVRVRAGDASDETDVVGQ</sequence>
<proteinExistence type="predicted"/>
<feature type="region of interest" description="Disordered" evidence="1">
    <location>
        <begin position="45"/>
        <end position="64"/>
    </location>
</feature>
<comment type="caution">
    <text evidence="2">The sequence shown here is derived from an EMBL/GenBank/DDBJ whole genome shotgun (WGS) entry which is preliminary data.</text>
</comment>
<keyword evidence="3" id="KW-1185">Reference proteome</keyword>